<organism evidence="1 2">
    <name type="scientific">Dryococelus australis</name>
    <dbReference type="NCBI Taxonomy" id="614101"/>
    <lineage>
        <taxon>Eukaryota</taxon>
        <taxon>Metazoa</taxon>
        <taxon>Ecdysozoa</taxon>
        <taxon>Arthropoda</taxon>
        <taxon>Hexapoda</taxon>
        <taxon>Insecta</taxon>
        <taxon>Pterygota</taxon>
        <taxon>Neoptera</taxon>
        <taxon>Polyneoptera</taxon>
        <taxon>Phasmatodea</taxon>
        <taxon>Verophasmatodea</taxon>
        <taxon>Anareolatae</taxon>
        <taxon>Phasmatidae</taxon>
        <taxon>Eurycanthinae</taxon>
        <taxon>Dryococelus</taxon>
    </lineage>
</organism>
<keyword evidence="2" id="KW-1185">Reference proteome</keyword>
<name>A0ABQ9G8F8_9NEOP</name>
<gene>
    <name evidence="1" type="ORF">PR048_031506</name>
</gene>
<evidence type="ECO:0000313" key="2">
    <source>
        <dbReference type="Proteomes" id="UP001159363"/>
    </source>
</evidence>
<reference evidence="1 2" key="1">
    <citation type="submission" date="2023-02" db="EMBL/GenBank/DDBJ databases">
        <title>LHISI_Scaffold_Assembly.</title>
        <authorList>
            <person name="Stuart O.P."/>
            <person name="Cleave R."/>
            <person name="Magrath M.J.L."/>
            <person name="Mikheyev A.S."/>
        </authorList>
    </citation>
    <scope>NUCLEOTIDE SEQUENCE [LARGE SCALE GENOMIC DNA]</scope>
    <source>
        <strain evidence="1">Daus_M_001</strain>
        <tissue evidence="1">Leg muscle</tissue>
    </source>
</reference>
<accession>A0ABQ9G8F8</accession>
<dbReference type="EMBL" id="JARBHB010000015">
    <property type="protein sequence ID" value="KAJ8867703.1"/>
    <property type="molecule type" value="Genomic_DNA"/>
</dbReference>
<sequence length="93" mass="10521">MLLSIGGVQKEYKSSASERGTEIVSEDNQRGTMFSFTENCNCKYSEEVQSVHFDGSRNQIALHTSVVYYCSKTENKLLVGLFVHSLRIYDTTL</sequence>
<dbReference type="Proteomes" id="UP001159363">
    <property type="component" value="Chromosome 14"/>
</dbReference>
<evidence type="ECO:0000313" key="1">
    <source>
        <dbReference type="EMBL" id="KAJ8867703.1"/>
    </source>
</evidence>
<protein>
    <submittedName>
        <fullName evidence="1">Uncharacterized protein</fullName>
    </submittedName>
</protein>
<comment type="caution">
    <text evidence="1">The sequence shown here is derived from an EMBL/GenBank/DDBJ whole genome shotgun (WGS) entry which is preliminary data.</text>
</comment>
<proteinExistence type="predicted"/>